<dbReference type="EMBL" id="GGEC01063762">
    <property type="protein sequence ID" value="MBX44246.1"/>
    <property type="molecule type" value="Transcribed_RNA"/>
</dbReference>
<evidence type="ECO:0000313" key="1">
    <source>
        <dbReference type="EMBL" id="MBX44246.1"/>
    </source>
</evidence>
<sequence length="64" mass="7535">MQHVQLPIISTLSKVEIQKNFQSLIKSNKYSLLPEHREHFTNHALPHLPQHFMLASTYHQFSVL</sequence>
<proteinExistence type="predicted"/>
<accession>A0A2P2NP29</accession>
<dbReference type="AlphaFoldDB" id="A0A2P2NP29"/>
<reference evidence="1" key="1">
    <citation type="submission" date="2018-02" db="EMBL/GenBank/DDBJ databases">
        <title>Rhizophora mucronata_Transcriptome.</title>
        <authorList>
            <person name="Meera S.P."/>
            <person name="Sreeshan A."/>
            <person name="Augustine A."/>
        </authorList>
    </citation>
    <scope>NUCLEOTIDE SEQUENCE</scope>
    <source>
        <tissue evidence="1">Leaf</tissue>
    </source>
</reference>
<name>A0A2P2NP29_RHIMU</name>
<organism evidence="1">
    <name type="scientific">Rhizophora mucronata</name>
    <name type="common">Asiatic mangrove</name>
    <dbReference type="NCBI Taxonomy" id="61149"/>
    <lineage>
        <taxon>Eukaryota</taxon>
        <taxon>Viridiplantae</taxon>
        <taxon>Streptophyta</taxon>
        <taxon>Embryophyta</taxon>
        <taxon>Tracheophyta</taxon>
        <taxon>Spermatophyta</taxon>
        <taxon>Magnoliopsida</taxon>
        <taxon>eudicotyledons</taxon>
        <taxon>Gunneridae</taxon>
        <taxon>Pentapetalae</taxon>
        <taxon>rosids</taxon>
        <taxon>fabids</taxon>
        <taxon>Malpighiales</taxon>
        <taxon>Rhizophoraceae</taxon>
        <taxon>Rhizophora</taxon>
    </lineage>
</organism>
<protein>
    <submittedName>
        <fullName evidence="1">Uncharacterized protein</fullName>
    </submittedName>
</protein>